<dbReference type="Pfam" id="PF00580">
    <property type="entry name" value="UvrD-helicase"/>
    <property type="match status" value="1"/>
</dbReference>
<gene>
    <name evidence="9" type="ORF">FEE96_16410</name>
</gene>
<dbReference type="InterPro" id="IPR000212">
    <property type="entry name" value="DNA_helicase_UvrD/REP"/>
</dbReference>
<dbReference type="InterPro" id="IPR027417">
    <property type="entry name" value="P-loop_NTPase"/>
</dbReference>
<evidence type="ECO:0000256" key="5">
    <source>
        <dbReference type="ARBA" id="ARBA00034923"/>
    </source>
</evidence>
<dbReference type="GO" id="GO:0004386">
    <property type="term" value="F:helicase activity"/>
    <property type="evidence" value="ECO:0007669"/>
    <property type="project" value="UniProtKB-KW"/>
</dbReference>
<evidence type="ECO:0000256" key="6">
    <source>
        <dbReference type="PROSITE-ProRule" id="PRU00560"/>
    </source>
</evidence>
<evidence type="ECO:0000313" key="9">
    <source>
        <dbReference type="EMBL" id="TLP60438.1"/>
    </source>
</evidence>
<evidence type="ECO:0000259" key="8">
    <source>
        <dbReference type="PROSITE" id="PS51198"/>
    </source>
</evidence>
<feature type="domain" description="UvrD-like helicase ATP-binding" evidence="8">
    <location>
        <begin position="5"/>
        <end position="315"/>
    </location>
</feature>
<dbReference type="Proteomes" id="UP000305041">
    <property type="component" value="Unassembled WGS sequence"/>
</dbReference>
<dbReference type="RefSeq" id="WP_138164198.1">
    <property type="nucleotide sequence ID" value="NZ_VAUA01000008.1"/>
</dbReference>
<keyword evidence="1 6" id="KW-0547">Nucleotide-binding</keyword>
<reference evidence="9 10" key="1">
    <citation type="submission" date="2019-05" db="EMBL/GenBank/DDBJ databases">
        <title>Draft genome sequence of Pelagicola sp. DSW4-44.</title>
        <authorList>
            <person name="Oh J."/>
        </authorList>
    </citation>
    <scope>NUCLEOTIDE SEQUENCE [LARGE SCALE GENOMIC DNA]</scope>
    <source>
        <strain evidence="9 10">DSW4-44</strain>
    </source>
</reference>
<dbReference type="InterPro" id="IPR014016">
    <property type="entry name" value="UvrD-like_ATP-bd"/>
</dbReference>
<evidence type="ECO:0000313" key="10">
    <source>
        <dbReference type="Proteomes" id="UP000305041"/>
    </source>
</evidence>
<keyword evidence="10" id="KW-1185">Reference proteome</keyword>
<accession>A0ABY2USV6</accession>
<dbReference type="PANTHER" id="PTHR11070">
    <property type="entry name" value="UVRD / RECB / PCRA DNA HELICASE FAMILY MEMBER"/>
    <property type="match status" value="1"/>
</dbReference>
<name>A0ABY2USV6_9RHOB</name>
<proteinExistence type="predicted"/>
<protein>
    <recommendedName>
        <fullName evidence="5">DNA 3'-5' helicase II</fullName>
    </recommendedName>
</protein>
<dbReference type="EMBL" id="VAUA01000008">
    <property type="protein sequence ID" value="TLP60438.1"/>
    <property type="molecule type" value="Genomic_DNA"/>
</dbReference>
<dbReference type="Gene3D" id="3.40.50.300">
    <property type="entry name" value="P-loop containing nucleotide triphosphate hydrolases"/>
    <property type="match status" value="1"/>
</dbReference>
<evidence type="ECO:0000256" key="7">
    <source>
        <dbReference type="SAM" id="MobiDB-lite"/>
    </source>
</evidence>
<evidence type="ECO:0000256" key="3">
    <source>
        <dbReference type="ARBA" id="ARBA00022806"/>
    </source>
</evidence>
<dbReference type="SUPFAM" id="SSF52540">
    <property type="entry name" value="P-loop containing nucleoside triphosphate hydrolases"/>
    <property type="match status" value="1"/>
</dbReference>
<evidence type="ECO:0000256" key="4">
    <source>
        <dbReference type="ARBA" id="ARBA00022840"/>
    </source>
</evidence>
<keyword evidence="2 6" id="KW-0378">Hydrolase</keyword>
<organism evidence="9 10">
    <name type="scientific">Parasedimentitalea maritima</name>
    <dbReference type="NCBI Taxonomy" id="2578117"/>
    <lineage>
        <taxon>Bacteria</taxon>
        <taxon>Pseudomonadati</taxon>
        <taxon>Pseudomonadota</taxon>
        <taxon>Alphaproteobacteria</taxon>
        <taxon>Rhodobacterales</taxon>
        <taxon>Paracoccaceae</taxon>
        <taxon>Parasedimentitalea</taxon>
    </lineage>
</organism>
<keyword evidence="3 6" id="KW-0347">Helicase</keyword>
<sequence length="521" mass="58806">MASPRLEPLEEILAHIERFENFVLQGGAGSGKTETLKQVVQKLTDGSSPKRVVCITHTNKAADEISERISGNAEVSTIHAFLGALIRPYKANIKAALPELFTLPHFERLGESEEGDTPKDKAKSEHERFKKAHEKLESRRQTVQELKTEKVVGTRVYDKAPDVYIAPHNQLVDQVNSKIKEVLQLVEANSIKYNETAFNSFKDPSFGHDGLIEIASLLIQRHANLRKILSDKFDCIFIDEYQDTHRDVVKSLVQASSGNDLTLGLFGDSEQAIYSDGIGDVECYIANKDFVLVQKQDNFRCSPQVIEVANSFRCDGLKQKVALKFLDDKSFEALSSREGSAKLYFAMAPEKVPMEGESKTETNSRHKAECAELRDRLVDTVVQKHPTFTQLKLTNKSIASDVGFGTLWEVFDANYQSPREEIKRTLKRLQFEQLFEIIDLHEALPGDRRAYNRLIGIINRSGTNIKTTADKSDVSRDLLRLRDLRATAYETIEFAIGRGFISKSDSHGSFLIKTDEFFERL</sequence>
<evidence type="ECO:0000256" key="2">
    <source>
        <dbReference type="ARBA" id="ARBA00022801"/>
    </source>
</evidence>
<evidence type="ECO:0000256" key="1">
    <source>
        <dbReference type="ARBA" id="ARBA00022741"/>
    </source>
</evidence>
<keyword evidence="4 6" id="KW-0067">ATP-binding</keyword>
<dbReference type="PANTHER" id="PTHR11070:SF2">
    <property type="entry name" value="ATP-DEPENDENT DNA HELICASE SRS2"/>
    <property type="match status" value="1"/>
</dbReference>
<comment type="caution">
    <text evidence="9">The sequence shown here is derived from an EMBL/GenBank/DDBJ whole genome shotgun (WGS) entry which is preliminary data.</text>
</comment>
<dbReference type="PROSITE" id="PS51198">
    <property type="entry name" value="UVRD_HELICASE_ATP_BIND"/>
    <property type="match status" value="1"/>
</dbReference>
<feature type="binding site" evidence="6">
    <location>
        <begin position="26"/>
        <end position="33"/>
    </location>
    <ligand>
        <name>ATP</name>
        <dbReference type="ChEBI" id="CHEBI:30616"/>
    </ligand>
</feature>
<feature type="region of interest" description="Disordered" evidence="7">
    <location>
        <begin position="110"/>
        <end position="142"/>
    </location>
</feature>